<evidence type="ECO:0000313" key="3">
    <source>
        <dbReference type="Proteomes" id="UP000779900"/>
    </source>
</evidence>
<organism evidence="2 3">
    <name type="scientific">candidate division WOR-3 bacterium</name>
    <dbReference type="NCBI Taxonomy" id="2052148"/>
    <lineage>
        <taxon>Bacteria</taxon>
        <taxon>Bacteria division WOR-3</taxon>
    </lineage>
</organism>
<comment type="caution">
    <text evidence="2">The sequence shown here is derived from an EMBL/GenBank/DDBJ whole genome shotgun (WGS) entry which is preliminary data.</text>
</comment>
<evidence type="ECO:0000256" key="1">
    <source>
        <dbReference type="SAM" id="MobiDB-lite"/>
    </source>
</evidence>
<feature type="compositionally biased region" description="Acidic residues" evidence="1">
    <location>
        <begin position="245"/>
        <end position="264"/>
    </location>
</feature>
<dbReference type="EMBL" id="VGIR01000128">
    <property type="protein sequence ID" value="MBM3332744.1"/>
    <property type="molecule type" value="Genomic_DNA"/>
</dbReference>
<reference evidence="2" key="1">
    <citation type="submission" date="2019-03" db="EMBL/GenBank/DDBJ databases">
        <title>Lake Tanganyika Metagenome-Assembled Genomes (MAGs).</title>
        <authorList>
            <person name="Tran P."/>
        </authorList>
    </citation>
    <scope>NUCLEOTIDE SEQUENCE</scope>
    <source>
        <strain evidence="2">K_DeepCast_150m_m2_040</strain>
    </source>
</reference>
<protein>
    <submittedName>
        <fullName evidence="2">Uncharacterized protein</fullName>
    </submittedName>
</protein>
<feature type="region of interest" description="Disordered" evidence="1">
    <location>
        <begin position="243"/>
        <end position="264"/>
    </location>
</feature>
<dbReference type="Proteomes" id="UP000779900">
    <property type="component" value="Unassembled WGS sequence"/>
</dbReference>
<name>A0A938BU88_UNCW3</name>
<sequence length="264" mass="29771">MKTQTGDPVDVGHILELAAEAVMEWRLSRLVPEGLKDLDAESQFVLLCWDVQRAAEFKFDQARLMGTAVNRPVAQLEYAGLVVKKGEWTRISPASERRRERALERREAEALELDMGQPMKVRVKKTGIRKIHPKDPEFRTAIDGCHALALAGVKRDGFDIGEAKTLARRQGWTKESPVARLMAALVKAAPPAMWHPEKKATAGSKYPEFRFWHDALEPLFGIEPPDWDKPKPEQLDAFAAHEGEALDYEMEADTEESEEESEEA</sequence>
<dbReference type="AlphaFoldDB" id="A0A938BU88"/>
<accession>A0A938BU88</accession>
<proteinExistence type="predicted"/>
<gene>
    <name evidence="2" type="ORF">FJY68_13010</name>
</gene>
<evidence type="ECO:0000313" key="2">
    <source>
        <dbReference type="EMBL" id="MBM3332744.1"/>
    </source>
</evidence>